<accession>A0A921LU73</accession>
<reference evidence="2" key="1">
    <citation type="journal article" date="2021" name="PeerJ">
        <title>Extensive microbial diversity within the chicken gut microbiome revealed by metagenomics and culture.</title>
        <authorList>
            <person name="Gilroy R."/>
            <person name="Ravi A."/>
            <person name="Getino M."/>
            <person name="Pursley I."/>
            <person name="Horton D.L."/>
            <person name="Alikhan N.F."/>
            <person name="Baker D."/>
            <person name="Gharbi K."/>
            <person name="Hall N."/>
            <person name="Watson M."/>
            <person name="Adriaenssens E.M."/>
            <person name="Foster-Nyarko E."/>
            <person name="Jarju S."/>
            <person name="Secka A."/>
            <person name="Antonio M."/>
            <person name="Oren A."/>
            <person name="Chaudhuri R.R."/>
            <person name="La Ragione R."/>
            <person name="Hildebrand F."/>
            <person name="Pallen M.J."/>
        </authorList>
    </citation>
    <scope>NUCLEOTIDE SEQUENCE</scope>
    <source>
        <strain evidence="2">ChiHjej13B12-9602</strain>
    </source>
</reference>
<sequence>MTKGMVQMMGSSCQSRLWFMWAVALSVVRAILAVLDPGIGIFALFDVIALFITVVFYIVIRSSIKDLGRDAAKVRVMGWDRYGVRGARYMSVKATVWLFVIMLSLVVVISSAVLVLVAVLAVDQGRCMFPIQLLPFETAIPLAVVHLLLAAPVLVCLVLLGRALLAEVDGV</sequence>
<keyword evidence="1" id="KW-0472">Membrane</keyword>
<protein>
    <submittedName>
        <fullName evidence="2">Uncharacterized protein</fullName>
    </submittedName>
</protein>
<feature type="transmembrane region" description="Helical" evidence="1">
    <location>
        <begin position="95"/>
        <end position="122"/>
    </location>
</feature>
<evidence type="ECO:0000313" key="3">
    <source>
        <dbReference type="Proteomes" id="UP000753256"/>
    </source>
</evidence>
<evidence type="ECO:0000256" key="1">
    <source>
        <dbReference type="SAM" id="Phobius"/>
    </source>
</evidence>
<comment type="caution">
    <text evidence="2">The sequence shown here is derived from an EMBL/GenBank/DDBJ whole genome shotgun (WGS) entry which is preliminary data.</text>
</comment>
<keyword evidence="1" id="KW-0812">Transmembrane</keyword>
<dbReference type="RefSeq" id="WP_273188494.1">
    <property type="nucleotide sequence ID" value="NZ_DYUZ01000005.1"/>
</dbReference>
<dbReference type="EMBL" id="DYUZ01000005">
    <property type="protein sequence ID" value="HJG36350.1"/>
    <property type="molecule type" value="Genomic_DNA"/>
</dbReference>
<keyword evidence="1" id="KW-1133">Transmembrane helix</keyword>
<name>A0A921LU73_9ACTN</name>
<reference evidence="2" key="2">
    <citation type="submission" date="2021-09" db="EMBL/GenBank/DDBJ databases">
        <authorList>
            <person name="Gilroy R."/>
        </authorList>
    </citation>
    <scope>NUCLEOTIDE SEQUENCE</scope>
    <source>
        <strain evidence="2">ChiHjej13B12-9602</strain>
    </source>
</reference>
<organism evidence="2 3">
    <name type="scientific">Enorma phocaeensis</name>
    <dbReference type="NCBI Taxonomy" id="1871019"/>
    <lineage>
        <taxon>Bacteria</taxon>
        <taxon>Bacillati</taxon>
        <taxon>Actinomycetota</taxon>
        <taxon>Coriobacteriia</taxon>
        <taxon>Coriobacteriales</taxon>
        <taxon>Coriobacteriaceae</taxon>
        <taxon>Enorma</taxon>
    </lineage>
</organism>
<dbReference type="AlphaFoldDB" id="A0A921LU73"/>
<proteinExistence type="predicted"/>
<feature type="transmembrane region" description="Helical" evidence="1">
    <location>
        <begin position="40"/>
        <end position="60"/>
    </location>
</feature>
<feature type="transmembrane region" description="Helical" evidence="1">
    <location>
        <begin position="142"/>
        <end position="165"/>
    </location>
</feature>
<gene>
    <name evidence="2" type="ORF">K8V70_00570</name>
</gene>
<dbReference type="Proteomes" id="UP000753256">
    <property type="component" value="Unassembled WGS sequence"/>
</dbReference>
<evidence type="ECO:0000313" key="2">
    <source>
        <dbReference type="EMBL" id="HJG36350.1"/>
    </source>
</evidence>